<evidence type="ECO:0000313" key="2">
    <source>
        <dbReference type="EMBL" id="CZR58604.1"/>
    </source>
</evidence>
<evidence type="ECO:0000259" key="1">
    <source>
        <dbReference type="PROSITE" id="PS50011"/>
    </source>
</evidence>
<dbReference type="PROSITE" id="PS50011">
    <property type="entry name" value="PROTEIN_KINASE_DOM"/>
    <property type="match status" value="1"/>
</dbReference>
<dbReference type="GO" id="GO:0005524">
    <property type="term" value="F:ATP binding"/>
    <property type="evidence" value="ECO:0007669"/>
    <property type="project" value="InterPro"/>
</dbReference>
<dbReference type="PANTHER" id="PTHR44329">
    <property type="entry name" value="SERINE/THREONINE-PROTEIN KINASE TNNI3K-RELATED"/>
    <property type="match status" value="1"/>
</dbReference>
<dbReference type="Gene3D" id="1.10.510.10">
    <property type="entry name" value="Transferase(Phosphotransferase) domain 1"/>
    <property type="match status" value="1"/>
</dbReference>
<reference evidence="2 3" key="1">
    <citation type="submission" date="2016-03" db="EMBL/GenBank/DDBJ databases">
        <authorList>
            <person name="Ploux O."/>
        </authorList>
    </citation>
    <scope>NUCLEOTIDE SEQUENCE [LARGE SCALE GENOMIC DNA]</scope>
    <source>
        <strain evidence="2 3">UAMH 11012</strain>
    </source>
</reference>
<sequence>MPNLIELRRGATSIIYKVNSLIVVKCPTIEGHEDFVKENRIFDILTQHPHCPELVASFLRLDNGNFLEYMPGFSLSERLQRHQIRDPKPTRVLSIQSLEPLSLRKTWMKALAKGIAWLESLGLAHGDLKPENVLVDIQDHVKIADFDCTNFIGSEFKACIPPYGRLLGSEAGPKEGTAGELGARTEQCALGSLFYYINYGIEVYDDQDFGKDHGPVIVERLQRMMFPKLDSNSLLDSIIDDCWHGRFQSVAALSETISQQCDLRNYSSQAMSPEEFAARRTCCLELVEGGILNTLSNAA</sequence>
<dbReference type="Proteomes" id="UP000184330">
    <property type="component" value="Unassembled WGS sequence"/>
</dbReference>
<dbReference type="SUPFAM" id="SSF56112">
    <property type="entry name" value="Protein kinase-like (PK-like)"/>
    <property type="match status" value="1"/>
</dbReference>
<name>A0A1L7X0Q2_9HELO</name>
<dbReference type="InterPro" id="IPR000719">
    <property type="entry name" value="Prot_kinase_dom"/>
</dbReference>
<dbReference type="STRING" id="576137.A0A1L7X0Q2"/>
<protein>
    <recommendedName>
        <fullName evidence="1">Protein kinase domain-containing protein</fullName>
    </recommendedName>
</protein>
<evidence type="ECO:0000313" key="3">
    <source>
        <dbReference type="Proteomes" id="UP000184330"/>
    </source>
</evidence>
<dbReference type="AlphaFoldDB" id="A0A1L7X0Q2"/>
<dbReference type="SMART" id="SM00220">
    <property type="entry name" value="S_TKc"/>
    <property type="match status" value="1"/>
</dbReference>
<dbReference type="PROSITE" id="PS00108">
    <property type="entry name" value="PROTEIN_KINASE_ST"/>
    <property type="match status" value="1"/>
</dbReference>
<proteinExistence type="predicted"/>
<dbReference type="EMBL" id="FJOG01000012">
    <property type="protein sequence ID" value="CZR58604.1"/>
    <property type="molecule type" value="Genomic_DNA"/>
</dbReference>
<keyword evidence="3" id="KW-1185">Reference proteome</keyword>
<organism evidence="2 3">
    <name type="scientific">Phialocephala subalpina</name>
    <dbReference type="NCBI Taxonomy" id="576137"/>
    <lineage>
        <taxon>Eukaryota</taxon>
        <taxon>Fungi</taxon>
        <taxon>Dikarya</taxon>
        <taxon>Ascomycota</taxon>
        <taxon>Pezizomycotina</taxon>
        <taxon>Leotiomycetes</taxon>
        <taxon>Helotiales</taxon>
        <taxon>Mollisiaceae</taxon>
        <taxon>Phialocephala</taxon>
        <taxon>Phialocephala fortinii species complex</taxon>
    </lineage>
</organism>
<accession>A0A1L7X0Q2</accession>
<dbReference type="InterPro" id="IPR011009">
    <property type="entry name" value="Kinase-like_dom_sf"/>
</dbReference>
<feature type="domain" description="Protein kinase" evidence="1">
    <location>
        <begin position="1"/>
        <end position="263"/>
    </location>
</feature>
<dbReference type="GO" id="GO:0004674">
    <property type="term" value="F:protein serine/threonine kinase activity"/>
    <property type="evidence" value="ECO:0007669"/>
    <property type="project" value="TreeGrafter"/>
</dbReference>
<dbReference type="InterPro" id="IPR008271">
    <property type="entry name" value="Ser/Thr_kinase_AS"/>
</dbReference>
<dbReference type="Pfam" id="PF00069">
    <property type="entry name" value="Pkinase"/>
    <property type="match status" value="1"/>
</dbReference>
<dbReference type="OrthoDB" id="4062651at2759"/>
<gene>
    <name evidence="2" type="ORF">PAC_08496</name>
</gene>
<dbReference type="InterPro" id="IPR051681">
    <property type="entry name" value="Ser/Thr_Kinases-Pseudokinases"/>
</dbReference>